<evidence type="ECO:0000313" key="3">
    <source>
        <dbReference type="Proteomes" id="UP000075604"/>
    </source>
</evidence>
<feature type="region of interest" description="Disordered" evidence="1">
    <location>
        <begin position="551"/>
        <end position="574"/>
    </location>
</feature>
<name>A0A150P322_SORCE</name>
<accession>A0A150P322</accession>
<protein>
    <submittedName>
        <fullName evidence="2">Uncharacterized protein</fullName>
    </submittedName>
</protein>
<dbReference type="AlphaFoldDB" id="A0A150P322"/>
<gene>
    <name evidence="2" type="ORF">BE04_51075</name>
</gene>
<comment type="caution">
    <text evidence="2">The sequence shown here is derived from an EMBL/GenBank/DDBJ whole genome shotgun (WGS) entry which is preliminary data.</text>
</comment>
<evidence type="ECO:0000256" key="1">
    <source>
        <dbReference type="SAM" id="MobiDB-lite"/>
    </source>
</evidence>
<reference evidence="2 3" key="1">
    <citation type="submission" date="2014-02" db="EMBL/GenBank/DDBJ databases">
        <title>The small core and large imbalanced accessory genome model reveals a collaborative survival strategy of Sorangium cellulosum strains in nature.</title>
        <authorList>
            <person name="Han K."/>
            <person name="Peng R."/>
            <person name="Blom J."/>
            <person name="Li Y.-Z."/>
        </authorList>
    </citation>
    <scope>NUCLEOTIDE SEQUENCE [LARGE SCALE GENOMIC DNA]</scope>
    <source>
        <strain evidence="2 3">So0157-18</strain>
    </source>
</reference>
<dbReference type="EMBL" id="JELX01004226">
    <property type="protein sequence ID" value="KYF49622.1"/>
    <property type="molecule type" value="Genomic_DNA"/>
</dbReference>
<organism evidence="2 3">
    <name type="scientific">Sorangium cellulosum</name>
    <name type="common">Polyangium cellulosum</name>
    <dbReference type="NCBI Taxonomy" id="56"/>
    <lineage>
        <taxon>Bacteria</taxon>
        <taxon>Pseudomonadati</taxon>
        <taxon>Myxococcota</taxon>
        <taxon>Polyangia</taxon>
        <taxon>Polyangiales</taxon>
        <taxon>Polyangiaceae</taxon>
        <taxon>Sorangium</taxon>
    </lineage>
</organism>
<sequence>MIVQPKRREFLESLSARALATLDLGPRDERASLSLDELRRHLAGARLPAWDVLFELHAQLAGIGSRRAPGQADLWLFPGADHPAMRAPPLRAPSGAILAVPVGLASLGGRTFPLLGDERGALMHASGAPVAESARGLIEVLALLADREPIEAHRIRAAFRPRLGARLAEALAALPAVEASDASHTYWVYPRGVIADGHPLRDDLAGETFVWTSSLADVARCIETARGAASEEAGVDLAGLEMLEDARPPEEAPRPLSPEERRARGAIRTLSEEPGQAGYVYVKRSGGDVEIEVLREHAGRVLKAEQLYNDGRMVLDYANPLEALRTYVSDRTLAYYATIDLRWSADDTCSPGELAALFHAAGMELSEPIAAFERTCGGLTFAGLSWGIYSHVKRGFALRANEGSMATRLVHVGHATDSDSNYYLDREGTLYVDGREIGLPPSPVAASWSRYFERAFTAGRVSPSRPFSLETFERVGGALADAFHVPVLGPGTDRYASVWLREEIEIYEQVSDLFYAAGRPRTVVVTAQLADLVRALRGVLDAAPGATFSLRTPRPIEDRPMPSEPPALCAPLHDDARRRSRRELRVYGRPGAPSLWIGDPVRGR</sequence>
<evidence type="ECO:0000313" key="2">
    <source>
        <dbReference type="EMBL" id="KYF49622.1"/>
    </source>
</evidence>
<proteinExistence type="predicted"/>
<dbReference type="Proteomes" id="UP000075604">
    <property type="component" value="Unassembled WGS sequence"/>
</dbReference>